<dbReference type="InterPro" id="IPR011042">
    <property type="entry name" value="6-blade_b-propeller_TolB-like"/>
</dbReference>
<proteinExistence type="predicted"/>
<evidence type="ECO:0000313" key="2">
    <source>
        <dbReference type="Proteomes" id="UP000663844"/>
    </source>
</evidence>
<sequence>LNGNPNSTWNISGNLIYPHGIFVTNTNDIYIDNGYANGRIEKWKLNATNSTTVMYVNESCYSLFIDIHDNLYCSLKNSHKVIKKSLHTNANTTVTVAGNGINGSASNMLNMPCGIFIDIAVNLYVADCGNDRVQLMKSGEMNGTTINTNTITLSCPTGV</sequence>
<comment type="caution">
    <text evidence="1">The sequence shown here is derived from an EMBL/GenBank/DDBJ whole genome shotgun (WGS) entry which is preliminary data.</text>
</comment>
<name>A0A820QJ23_9BILA</name>
<reference evidence="1" key="1">
    <citation type="submission" date="2021-02" db="EMBL/GenBank/DDBJ databases">
        <authorList>
            <person name="Nowell W R."/>
        </authorList>
    </citation>
    <scope>NUCLEOTIDE SEQUENCE</scope>
</reference>
<dbReference type="Proteomes" id="UP000663844">
    <property type="component" value="Unassembled WGS sequence"/>
</dbReference>
<dbReference type="Gene3D" id="2.120.10.30">
    <property type="entry name" value="TolB, C-terminal domain"/>
    <property type="match status" value="1"/>
</dbReference>
<dbReference type="EMBL" id="CAJOAZ010028902">
    <property type="protein sequence ID" value="CAF4421105.1"/>
    <property type="molecule type" value="Genomic_DNA"/>
</dbReference>
<gene>
    <name evidence="1" type="ORF">OXD698_LOCUS52643</name>
</gene>
<accession>A0A820QJ23</accession>
<evidence type="ECO:0000313" key="1">
    <source>
        <dbReference type="EMBL" id="CAF4421105.1"/>
    </source>
</evidence>
<organism evidence="1 2">
    <name type="scientific">Adineta steineri</name>
    <dbReference type="NCBI Taxonomy" id="433720"/>
    <lineage>
        <taxon>Eukaryota</taxon>
        <taxon>Metazoa</taxon>
        <taxon>Spiralia</taxon>
        <taxon>Gnathifera</taxon>
        <taxon>Rotifera</taxon>
        <taxon>Eurotatoria</taxon>
        <taxon>Bdelloidea</taxon>
        <taxon>Adinetida</taxon>
        <taxon>Adinetidae</taxon>
        <taxon>Adineta</taxon>
    </lineage>
</organism>
<feature type="non-terminal residue" evidence="1">
    <location>
        <position position="1"/>
    </location>
</feature>
<dbReference type="AlphaFoldDB" id="A0A820QJ23"/>
<dbReference type="SUPFAM" id="SSF101898">
    <property type="entry name" value="NHL repeat"/>
    <property type="match status" value="1"/>
</dbReference>
<feature type="non-terminal residue" evidence="1">
    <location>
        <position position="159"/>
    </location>
</feature>
<protein>
    <submittedName>
        <fullName evidence="1">Uncharacterized protein</fullName>
    </submittedName>
</protein>